<accession>A0AC35FAG3</accession>
<name>A0AC35FAG3_9BILA</name>
<evidence type="ECO:0000313" key="1">
    <source>
        <dbReference type="Proteomes" id="UP000887580"/>
    </source>
</evidence>
<reference evidence="2" key="1">
    <citation type="submission" date="2022-11" db="UniProtKB">
        <authorList>
            <consortium name="WormBaseParasite"/>
        </authorList>
    </citation>
    <scope>IDENTIFICATION</scope>
</reference>
<sequence length="138" mass="15147">MSHHNCGGTNHIASKYNKPIMAFVDRDSAIVVERNTAVSAQIAGEVKSFPISASGEVTSSQKAIITRIAQRHGFTPIDAYSFLPFKTGHAETKYISIFDDSGRNISTCFPVGCNESVLVNQNGYIRKSVHNDIWSEKL</sequence>
<protein>
    <submittedName>
        <fullName evidence="2">Uncharacterized protein</fullName>
    </submittedName>
</protein>
<organism evidence="1 2">
    <name type="scientific">Panagrolaimus sp. PS1159</name>
    <dbReference type="NCBI Taxonomy" id="55785"/>
    <lineage>
        <taxon>Eukaryota</taxon>
        <taxon>Metazoa</taxon>
        <taxon>Ecdysozoa</taxon>
        <taxon>Nematoda</taxon>
        <taxon>Chromadorea</taxon>
        <taxon>Rhabditida</taxon>
        <taxon>Tylenchina</taxon>
        <taxon>Panagrolaimomorpha</taxon>
        <taxon>Panagrolaimoidea</taxon>
        <taxon>Panagrolaimidae</taxon>
        <taxon>Panagrolaimus</taxon>
    </lineage>
</organism>
<dbReference type="WBParaSite" id="PS1159_v2.g15411.t1">
    <property type="protein sequence ID" value="PS1159_v2.g15411.t1"/>
    <property type="gene ID" value="PS1159_v2.g15411"/>
</dbReference>
<evidence type="ECO:0000313" key="2">
    <source>
        <dbReference type="WBParaSite" id="PS1159_v2.g15411.t1"/>
    </source>
</evidence>
<proteinExistence type="predicted"/>
<dbReference type="Proteomes" id="UP000887580">
    <property type="component" value="Unplaced"/>
</dbReference>